<organism evidence="1 2">
    <name type="scientific">Sulfitobacter profundi</name>
    <dbReference type="NCBI Taxonomy" id="2679961"/>
    <lineage>
        <taxon>Bacteria</taxon>
        <taxon>Pseudomonadati</taxon>
        <taxon>Pseudomonadota</taxon>
        <taxon>Alphaproteobacteria</taxon>
        <taxon>Rhodobacterales</taxon>
        <taxon>Roseobacteraceae</taxon>
        <taxon>Sulfitobacter</taxon>
    </lineage>
</organism>
<dbReference type="RefSeq" id="WP_132443622.1">
    <property type="nucleotide sequence ID" value="NZ_JBHSWA010000001.1"/>
</dbReference>
<dbReference type="EMBL" id="JBHSWA010000001">
    <property type="protein sequence ID" value="MFC6640422.1"/>
    <property type="molecule type" value="Genomic_DNA"/>
</dbReference>
<keyword evidence="2" id="KW-1185">Reference proteome</keyword>
<evidence type="ECO:0008006" key="3">
    <source>
        <dbReference type="Google" id="ProtNLM"/>
    </source>
</evidence>
<proteinExistence type="predicted"/>
<evidence type="ECO:0000313" key="2">
    <source>
        <dbReference type="Proteomes" id="UP001596403"/>
    </source>
</evidence>
<sequence>MTRSRTPQFSFSSGEISPLLFSRPDYQRNQSGLRSCNGYIPLRQGGATRGPGTKFLGYTHANAKARLINFEFAENDALTLEFTNLRMRVWRYGELVMDGASPFELVTPYPEAVLGDLWWVQSADVIYLADGVRPIQKLSRFALDNWTITDAQYDAGPFRVQNLDEAKTLQCSAASGSITLTGTGNIFDASWVGVLIQLKPVDFTALPLWSGNTAIAVGDLMRFDDNIYELTAGTNTGVNPPIHNEGDQLVDSEKGTRWLHISDTSGIVRITAVANANSATADVIKSIPQPCITSATYRWSEGAWSDRHGYPRTVEIFDQSFFAAFNTAEPRGIWASTLGDFNDFEPSIDADGAFAYTISGSDTQNSGTWLRRARRGIYIGALGEVIRGFSNASGQRIGPTTFDTSVEGTDGSRPVRPITPYGYPVFVTKDGARLEEIRYSFEEDGGKPVELSLPSQHLGATGFEEIVWQSSPQRLAWIRRGSGDLVVMLYDPDEQVLGWARCSLAGGFVESLSISSSADSKTDILTMIVRRTIDGQTVRMIEEQSVIYGIIAGFQPIAEANHFFAASEFTALPATDTFSVPHLAGETVHAWTDKGEYGPYLVPASGEVVLDAEVSRASIGLLDETHEFELLDIPAPARDGSTIGRKKRLHAGSGIILRKTAAGRVSTVERNFAQPDTVNQSEELVPLQVAADLVNGYDGVMRLEANSGYADEVSLLFKPTGGAPMTVMAVIPNVEEANA</sequence>
<gene>
    <name evidence="1" type="ORF">ACFQAU_00335</name>
</gene>
<accession>A0ABW1YTD0</accession>
<evidence type="ECO:0000313" key="1">
    <source>
        <dbReference type="EMBL" id="MFC6640422.1"/>
    </source>
</evidence>
<reference evidence="2" key="1">
    <citation type="journal article" date="2019" name="Int. J. Syst. Evol. Microbiol.">
        <title>The Global Catalogue of Microorganisms (GCM) 10K type strain sequencing project: providing services to taxonomists for standard genome sequencing and annotation.</title>
        <authorList>
            <consortium name="The Broad Institute Genomics Platform"/>
            <consortium name="The Broad Institute Genome Sequencing Center for Infectious Disease"/>
            <person name="Wu L."/>
            <person name="Ma J."/>
        </authorList>
    </citation>
    <scope>NUCLEOTIDE SEQUENCE [LARGE SCALE GENOMIC DNA]</scope>
    <source>
        <strain evidence="2">NBRC 111368</strain>
    </source>
</reference>
<protein>
    <recommendedName>
        <fullName evidence="3">Tip attachment protein J domain-containing protein</fullName>
    </recommendedName>
</protein>
<comment type="caution">
    <text evidence="1">The sequence shown here is derived from an EMBL/GenBank/DDBJ whole genome shotgun (WGS) entry which is preliminary data.</text>
</comment>
<dbReference type="Proteomes" id="UP001596403">
    <property type="component" value="Unassembled WGS sequence"/>
</dbReference>
<name>A0ABW1YTD0_9RHOB</name>